<proteinExistence type="predicted"/>
<dbReference type="Gene3D" id="1.10.3210.10">
    <property type="entry name" value="Hypothetical protein af1432"/>
    <property type="match status" value="1"/>
</dbReference>
<dbReference type="Pfam" id="PF19276">
    <property type="entry name" value="HD_assoc_2"/>
    <property type="match status" value="1"/>
</dbReference>
<organism evidence="3 4">
    <name type="scientific">Ephemerocybe angulata</name>
    <dbReference type="NCBI Taxonomy" id="980116"/>
    <lineage>
        <taxon>Eukaryota</taxon>
        <taxon>Fungi</taxon>
        <taxon>Dikarya</taxon>
        <taxon>Basidiomycota</taxon>
        <taxon>Agaricomycotina</taxon>
        <taxon>Agaricomycetes</taxon>
        <taxon>Agaricomycetidae</taxon>
        <taxon>Agaricales</taxon>
        <taxon>Agaricineae</taxon>
        <taxon>Psathyrellaceae</taxon>
        <taxon>Ephemerocybe</taxon>
    </lineage>
</organism>
<dbReference type="GO" id="GO:0006203">
    <property type="term" value="P:dGTP catabolic process"/>
    <property type="evidence" value="ECO:0007669"/>
    <property type="project" value="TreeGrafter"/>
</dbReference>
<dbReference type="Gene3D" id="3.30.70.2760">
    <property type="match status" value="1"/>
</dbReference>
<dbReference type="EMBL" id="JAACJK010000057">
    <property type="protein sequence ID" value="KAF5337298.1"/>
    <property type="molecule type" value="Genomic_DNA"/>
</dbReference>
<sequence length="628" mass="70578">MEPIANQQVAGTQNDDPTGFFIPIEVRNIKDIVHEEIPIHSYLSVFIDSEPFQRLRDIKQLGTSSYVWPGATHTRFEHCIGVAHLARTLASRFKTNQPELGITNRDVACVEIAGLCHDLGHGPWSHVWDGIFMPQAQPDTPWQHEMGSDMMFDYLVKAYKIPISSKDASFIKALIAGEPGQCDPSEKRYLFDIVANKRNGLDVDKFDYIQRDSRMTGENLTFPVLRILHSAKVLDNQICYKIKDANQIYRICQRRYELHKHVYNHKTARAIEYMIVDALLLAEPHMKIAERVYKPESFLRLNDYIKNEIEMSQGPELEASRQIFKRIKHRDLYRSVDQKNIKFADGEDVKTYVTRERIYEKLMSNRASEQGTETDVIDNFDLQVGDIIVDITMMHHGMKQHNPVDFTKFYSKLTNAPMNAGPGDYSELRPVEHAELLLRIYSKKSDMKYLHAVQEAYRAVMDDLDIILESKEKAKLSTPAVAAATVTPGPETPAAQPTVPLPATPGSDTASERTRKFSRVGSRNHFTSFKTSPLSNTRRLSSDLSSNTASTLSSHASDTSPSPFTTFEGCPLADLFQDEEGGKDPAVAGSSAATAAGGKRAREGEDENDSLLPVGDGLGIKRRRESGK</sequence>
<keyword evidence="4" id="KW-1185">Reference proteome</keyword>
<dbReference type="InterPro" id="IPR006674">
    <property type="entry name" value="HD_domain"/>
</dbReference>
<dbReference type="GO" id="GO:0008832">
    <property type="term" value="F:dGTPase activity"/>
    <property type="evidence" value="ECO:0007669"/>
    <property type="project" value="TreeGrafter"/>
</dbReference>
<dbReference type="AlphaFoldDB" id="A0A8H5CAS5"/>
<evidence type="ECO:0000256" key="1">
    <source>
        <dbReference type="SAM" id="MobiDB-lite"/>
    </source>
</evidence>
<comment type="caution">
    <text evidence="3">The sequence shown here is derived from an EMBL/GenBank/DDBJ whole genome shotgun (WGS) entry which is preliminary data.</text>
</comment>
<dbReference type="SMART" id="SM00471">
    <property type="entry name" value="HDc"/>
    <property type="match status" value="1"/>
</dbReference>
<dbReference type="InterPro" id="IPR003607">
    <property type="entry name" value="HD/PDEase_dom"/>
</dbReference>
<feature type="compositionally biased region" description="Polar residues" evidence="1">
    <location>
        <begin position="524"/>
        <end position="565"/>
    </location>
</feature>
<dbReference type="Pfam" id="PF01966">
    <property type="entry name" value="HD"/>
    <property type="match status" value="1"/>
</dbReference>
<feature type="region of interest" description="Disordered" evidence="1">
    <location>
        <begin position="482"/>
        <end position="628"/>
    </location>
</feature>
<accession>A0A8H5CAS5</accession>
<evidence type="ECO:0000313" key="4">
    <source>
        <dbReference type="Proteomes" id="UP000541558"/>
    </source>
</evidence>
<dbReference type="GO" id="GO:0005634">
    <property type="term" value="C:nucleus"/>
    <property type="evidence" value="ECO:0007669"/>
    <property type="project" value="TreeGrafter"/>
</dbReference>
<protein>
    <recommendedName>
        <fullName evidence="2">HD/PDEase domain-containing protein</fullName>
    </recommendedName>
</protein>
<dbReference type="PANTHER" id="PTHR11373">
    <property type="entry name" value="DEOXYNUCLEOSIDE TRIPHOSPHATE TRIPHOSPHOHYDROLASE"/>
    <property type="match status" value="1"/>
</dbReference>
<name>A0A8H5CAS5_9AGAR</name>
<evidence type="ECO:0000259" key="2">
    <source>
        <dbReference type="SMART" id="SM00471"/>
    </source>
</evidence>
<feature type="compositionally biased region" description="Low complexity" evidence="1">
    <location>
        <begin position="586"/>
        <end position="598"/>
    </location>
</feature>
<dbReference type="SUPFAM" id="SSF109604">
    <property type="entry name" value="HD-domain/PDEase-like"/>
    <property type="match status" value="1"/>
</dbReference>
<feature type="compositionally biased region" description="Low complexity" evidence="1">
    <location>
        <begin position="482"/>
        <end position="495"/>
    </location>
</feature>
<dbReference type="PANTHER" id="PTHR11373:SF4">
    <property type="entry name" value="DEOXYNUCLEOSIDE TRIPHOSPHATE TRIPHOSPHOHYDROLASE SAMHD1"/>
    <property type="match status" value="1"/>
</dbReference>
<dbReference type="CDD" id="cd00077">
    <property type="entry name" value="HDc"/>
    <property type="match status" value="1"/>
</dbReference>
<feature type="domain" description="HD/PDEase" evidence="2">
    <location>
        <begin position="71"/>
        <end position="218"/>
    </location>
</feature>
<dbReference type="OrthoDB" id="9991235at2759"/>
<dbReference type="InterPro" id="IPR045509">
    <property type="entry name" value="HD_assoc_2"/>
</dbReference>
<reference evidence="3 4" key="1">
    <citation type="journal article" date="2020" name="ISME J.">
        <title>Uncovering the hidden diversity of litter-decomposition mechanisms in mushroom-forming fungi.</title>
        <authorList>
            <person name="Floudas D."/>
            <person name="Bentzer J."/>
            <person name="Ahren D."/>
            <person name="Johansson T."/>
            <person name="Persson P."/>
            <person name="Tunlid A."/>
        </authorList>
    </citation>
    <scope>NUCLEOTIDE SEQUENCE [LARGE SCALE GENOMIC DNA]</scope>
    <source>
        <strain evidence="3 4">CBS 175.51</strain>
    </source>
</reference>
<evidence type="ECO:0000313" key="3">
    <source>
        <dbReference type="EMBL" id="KAF5337298.1"/>
    </source>
</evidence>
<gene>
    <name evidence="3" type="ORF">D9611_002970</name>
</gene>
<dbReference type="InterPro" id="IPR050135">
    <property type="entry name" value="dGTPase-like"/>
</dbReference>
<dbReference type="Proteomes" id="UP000541558">
    <property type="component" value="Unassembled WGS sequence"/>
</dbReference>